<feature type="domain" description="Multidrug resistance protein MdtA-like beta-barrel" evidence="10">
    <location>
        <begin position="218"/>
        <end position="309"/>
    </location>
</feature>
<keyword evidence="3" id="KW-0813">Transport</keyword>
<dbReference type="Gene3D" id="2.40.30.170">
    <property type="match status" value="1"/>
</dbReference>
<keyword evidence="5" id="KW-0997">Cell inner membrane</keyword>
<comment type="similarity">
    <text evidence="2">Belongs to the membrane fusion protein (MFP) (TC 8.A.1) family.</text>
</comment>
<evidence type="ECO:0000256" key="5">
    <source>
        <dbReference type="ARBA" id="ARBA00022519"/>
    </source>
</evidence>
<dbReference type="Gene3D" id="1.10.287.470">
    <property type="entry name" value="Helix hairpin bin"/>
    <property type="match status" value="1"/>
</dbReference>
<dbReference type="Pfam" id="PF25917">
    <property type="entry name" value="BSH_RND"/>
    <property type="match status" value="1"/>
</dbReference>
<feature type="domain" description="Multidrug resistance protein MdtA-like alpha-helical hairpin" evidence="8">
    <location>
        <begin position="114"/>
        <end position="178"/>
    </location>
</feature>
<dbReference type="InterPro" id="IPR058624">
    <property type="entry name" value="MdtA-like_HH"/>
</dbReference>
<keyword evidence="4" id="KW-1003">Cell membrane</keyword>
<keyword evidence="13" id="KW-1185">Reference proteome</keyword>
<evidence type="ECO:0000256" key="3">
    <source>
        <dbReference type="ARBA" id="ARBA00022448"/>
    </source>
</evidence>
<name>A0ABU9C545_9BURK</name>
<dbReference type="Pfam" id="PF25876">
    <property type="entry name" value="HH_MFP_RND"/>
    <property type="match status" value="1"/>
</dbReference>
<evidence type="ECO:0000256" key="6">
    <source>
        <dbReference type="ARBA" id="ARBA00023136"/>
    </source>
</evidence>
<evidence type="ECO:0000259" key="10">
    <source>
        <dbReference type="Pfam" id="PF25944"/>
    </source>
</evidence>
<dbReference type="InterPro" id="IPR006143">
    <property type="entry name" value="RND_pump_MFP"/>
</dbReference>
<dbReference type="InterPro" id="IPR058625">
    <property type="entry name" value="MdtA-like_BSH"/>
</dbReference>
<comment type="caution">
    <text evidence="12">The sequence shown here is derived from an EMBL/GenBank/DDBJ whole genome shotgun (WGS) entry which is preliminary data.</text>
</comment>
<evidence type="ECO:0000256" key="1">
    <source>
        <dbReference type="ARBA" id="ARBA00004236"/>
    </source>
</evidence>
<dbReference type="Pfam" id="PF25967">
    <property type="entry name" value="RND-MFP_C"/>
    <property type="match status" value="1"/>
</dbReference>
<dbReference type="Gene3D" id="2.40.50.100">
    <property type="match status" value="1"/>
</dbReference>
<evidence type="ECO:0000313" key="12">
    <source>
        <dbReference type="EMBL" id="MEK8046746.1"/>
    </source>
</evidence>
<gene>
    <name evidence="12" type="ORF">AACH00_10335</name>
</gene>
<keyword evidence="6" id="KW-0472">Membrane</keyword>
<evidence type="ECO:0000256" key="2">
    <source>
        <dbReference type="ARBA" id="ARBA00009477"/>
    </source>
</evidence>
<feature type="domain" description="Multidrug resistance protein MdtA-like barrel-sandwich hybrid" evidence="9">
    <location>
        <begin position="72"/>
        <end position="207"/>
    </location>
</feature>
<comment type="subcellular location">
    <subcellularLocation>
        <location evidence="1">Cell membrane</location>
    </subcellularLocation>
</comment>
<organism evidence="12 13">
    <name type="scientific">Ideonella margarita</name>
    <dbReference type="NCBI Taxonomy" id="2984191"/>
    <lineage>
        <taxon>Bacteria</taxon>
        <taxon>Pseudomonadati</taxon>
        <taxon>Pseudomonadota</taxon>
        <taxon>Betaproteobacteria</taxon>
        <taxon>Burkholderiales</taxon>
        <taxon>Sphaerotilaceae</taxon>
        <taxon>Ideonella</taxon>
    </lineage>
</organism>
<dbReference type="Gene3D" id="2.40.420.20">
    <property type="match status" value="1"/>
</dbReference>
<dbReference type="InterPro" id="IPR058627">
    <property type="entry name" value="MdtA-like_C"/>
</dbReference>
<dbReference type="RefSeq" id="WP_341399043.1">
    <property type="nucleotide sequence ID" value="NZ_JBBUTI010000006.1"/>
</dbReference>
<proteinExistence type="inferred from homology"/>
<evidence type="ECO:0000259" key="9">
    <source>
        <dbReference type="Pfam" id="PF25917"/>
    </source>
</evidence>
<evidence type="ECO:0000259" key="8">
    <source>
        <dbReference type="Pfam" id="PF25876"/>
    </source>
</evidence>
<feature type="region of interest" description="Disordered" evidence="7">
    <location>
        <begin position="385"/>
        <end position="418"/>
    </location>
</feature>
<dbReference type="EMBL" id="JBBUTI010000006">
    <property type="protein sequence ID" value="MEK8046746.1"/>
    <property type="molecule type" value="Genomic_DNA"/>
</dbReference>
<dbReference type="Pfam" id="PF25944">
    <property type="entry name" value="Beta-barrel_RND"/>
    <property type="match status" value="1"/>
</dbReference>
<dbReference type="InterPro" id="IPR058626">
    <property type="entry name" value="MdtA-like_b-barrel"/>
</dbReference>
<accession>A0ABU9C545</accession>
<protein>
    <submittedName>
        <fullName evidence="12">Efflux RND transporter periplasmic adaptor subunit</fullName>
    </submittedName>
</protein>
<evidence type="ECO:0000313" key="13">
    <source>
        <dbReference type="Proteomes" id="UP001379945"/>
    </source>
</evidence>
<feature type="domain" description="Multidrug resistance protein MdtA-like C-terminal permuted SH3" evidence="11">
    <location>
        <begin position="315"/>
        <end position="373"/>
    </location>
</feature>
<sequence>MKKSTILWALVAVAAAVGGGTWWRARSAQPAADAAAGTASAPRPAQTVTVFTVLQKDVPVTIEATGTVVPLNTVELRPQVSTTVRSIAIREGQFVRKGDLLFSFDDRADQANAEKARATLLRDRATLADLERQWKRSQELRAQNFISQGAADTVLAQVEAQRALVVADEAAVRAADVSTSYGSLRAPLSGRTGAIAVNPGSLVQPSGAALVTISQMDPINVSFQIPEAQLGALLRGGEEGKGAKGAGVTVLLPPSGPGRNAPRESLNGTVSFIDNTVDVASGTIKVKGEVPNPKQLLWPGQYVTVKMTLRTLKDASVVPQAALIIRGQERQVYVVNAKGEAEMRPVQQRFNAGEFVAVEGVSPGEQVVVDGKQNLRPGTPVKVAAAKAGKGASGAAGSASGPGEASASAATAASGASR</sequence>
<evidence type="ECO:0000259" key="11">
    <source>
        <dbReference type="Pfam" id="PF25967"/>
    </source>
</evidence>
<dbReference type="SUPFAM" id="SSF111369">
    <property type="entry name" value="HlyD-like secretion proteins"/>
    <property type="match status" value="1"/>
</dbReference>
<reference evidence="12 13" key="1">
    <citation type="submission" date="2024-04" db="EMBL/GenBank/DDBJ databases">
        <title>Novel species of the genus Ideonella isolated from streams.</title>
        <authorList>
            <person name="Lu H."/>
        </authorList>
    </citation>
    <scope>NUCLEOTIDE SEQUENCE [LARGE SCALE GENOMIC DNA]</scope>
    <source>
        <strain evidence="12 13">LYT19W</strain>
    </source>
</reference>
<evidence type="ECO:0000256" key="4">
    <source>
        <dbReference type="ARBA" id="ARBA00022475"/>
    </source>
</evidence>
<dbReference type="NCBIfam" id="TIGR01730">
    <property type="entry name" value="RND_mfp"/>
    <property type="match status" value="1"/>
</dbReference>
<evidence type="ECO:0000256" key="7">
    <source>
        <dbReference type="SAM" id="MobiDB-lite"/>
    </source>
</evidence>
<dbReference type="Proteomes" id="UP001379945">
    <property type="component" value="Unassembled WGS sequence"/>
</dbReference>
<dbReference type="PANTHER" id="PTHR30469">
    <property type="entry name" value="MULTIDRUG RESISTANCE PROTEIN MDTA"/>
    <property type="match status" value="1"/>
</dbReference>
<dbReference type="PANTHER" id="PTHR30469:SF36">
    <property type="entry name" value="BLL3903 PROTEIN"/>
    <property type="match status" value="1"/>
</dbReference>